<dbReference type="InterPro" id="IPR050148">
    <property type="entry name" value="Terpene_synthase-like"/>
</dbReference>
<name>A0A8I6XV41_HORVV</name>
<reference evidence="6" key="2">
    <citation type="submission" date="2020-10" db="EMBL/GenBank/DDBJ databases">
        <authorList>
            <person name="Scholz U."/>
            <person name="Mascher M."/>
            <person name="Fiebig A."/>
        </authorList>
    </citation>
    <scope>NUCLEOTIDE SEQUENCE [LARGE SCALE GENOMIC DNA]</scope>
    <source>
        <strain evidence="6">cv. Morex</strain>
    </source>
</reference>
<protein>
    <recommendedName>
        <fullName evidence="5">Terpene synthase N-terminal domain-containing protein</fullName>
    </recommendedName>
</protein>
<dbReference type="EnsemblPlants" id="HORVU.MOREX.r3.5HG0499370.1">
    <property type="protein sequence ID" value="HORVU.MOREX.r3.5HG0499370.1"/>
    <property type="gene ID" value="HORVU.MOREX.r3.5HG0499370"/>
</dbReference>
<keyword evidence="2" id="KW-0479">Metal-binding</keyword>
<dbReference type="GO" id="GO:0000287">
    <property type="term" value="F:magnesium ion binding"/>
    <property type="evidence" value="ECO:0000318"/>
    <property type="project" value="GO_Central"/>
</dbReference>
<dbReference type="SFLD" id="SFLDG01605">
    <property type="entry name" value="Terpene_Cyclase_Like_1_N-term"/>
    <property type="match status" value="1"/>
</dbReference>
<dbReference type="PANTHER" id="PTHR31739:SF4">
    <property type="entry name" value="ENT-COPALYL DIPHOSPHATE SYNTHASE, CHLOROPLASTIC"/>
    <property type="match status" value="1"/>
</dbReference>
<dbReference type="InterPro" id="IPR036965">
    <property type="entry name" value="Terpene_synth_N_sf"/>
</dbReference>
<evidence type="ECO:0000313" key="7">
    <source>
        <dbReference type="Proteomes" id="UP000011116"/>
    </source>
</evidence>
<dbReference type="InterPro" id="IPR008949">
    <property type="entry name" value="Isoprenoid_synthase_dom_sf"/>
</dbReference>
<dbReference type="Gene3D" id="1.50.10.130">
    <property type="entry name" value="Terpene synthase, N-terminal domain"/>
    <property type="match status" value="1"/>
</dbReference>
<dbReference type="InterPro" id="IPR001906">
    <property type="entry name" value="Terpene_synth_N"/>
</dbReference>
<dbReference type="SFLD" id="SFLDG01014">
    <property type="entry name" value="Terpene_Cyclase_Like_1_N-term"/>
    <property type="match status" value="1"/>
</dbReference>
<dbReference type="GO" id="GO:0016853">
    <property type="term" value="F:isomerase activity"/>
    <property type="evidence" value="ECO:0007669"/>
    <property type="project" value="UniProtKB-KW"/>
</dbReference>
<keyword evidence="7" id="KW-1185">Reference proteome</keyword>
<dbReference type="Pfam" id="PF01397">
    <property type="entry name" value="Terpene_synth"/>
    <property type="match status" value="1"/>
</dbReference>
<dbReference type="Gene3D" id="1.10.600.10">
    <property type="entry name" value="Farnesyl Diphosphate Synthase"/>
    <property type="match status" value="1"/>
</dbReference>
<evidence type="ECO:0000259" key="5">
    <source>
        <dbReference type="Pfam" id="PF01397"/>
    </source>
</evidence>
<dbReference type="GO" id="GO:0010333">
    <property type="term" value="F:terpene synthase activity"/>
    <property type="evidence" value="ECO:0000318"/>
    <property type="project" value="GO_Central"/>
</dbReference>
<dbReference type="Proteomes" id="UP000011116">
    <property type="component" value="Chromosome 5H"/>
</dbReference>
<accession>A0A8I6XV41</accession>
<keyword evidence="3" id="KW-0460">Magnesium</keyword>
<dbReference type="SUPFAM" id="SSF48239">
    <property type="entry name" value="Terpenoid cyclases/Protein prenyltransferases"/>
    <property type="match status" value="2"/>
</dbReference>
<evidence type="ECO:0000256" key="2">
    <source>
        <dbReference type="ARBA" id="ARBA00022723"/>
    </source>
</evidence>
<dbReference type="FunFam" id="1.50.10.160:FF:000001">
    <property type="entry name" value="Ent-copalyl diphosphate synthase"/>
    <property type="match status" value="1"/>
</dbReference>
<sequence>MSGGEISVSPYDTAMVSLVKNLDGGDGPQFPSTIEWIVQNQLPDGSWGDGAFFMVRDRIINTLACVVALTSWNIYTDNCKRGLLFIRQNMSRLAGEDDDWMLVGFEIAFPSLLDMAKDLDLDIPYDDPALQAIYAKRNLKLAKIPTDILHETPTTLLHSIEGMVNLDWQKLLKLRCLDGSFHSSPSATAFALEHTGDKKCLEFLDGIIENFAGAVPCIYPLDVYEHLWAVDRLMRLGISRHFVSEIEGCLEFAHRHWTQEGLAHTKNCPVKDIDDTAMGFRLLRLHGYHVKPCVFKNFEKDGKFFCLRGESNPSSVTPMYNTYRASQFAFPSDDAVIGRAEVYCRRFLEERRASNKLKDKWAIAKDIRGEVEYALDYPWKASLPRVETRMYLEQYGGSADVWIGKVLHRMTLFCNDLYLKMAKVDFNRFQVLCRLELHGMKEWYSRNNLQKYGGPPTKSLLTAYFLASANIFEPERVAERLGWSRTLVLVDVASSYFRRIGGAKNSRENLDRLIDLVAFGNSNSDSLRKAWKQWLMACDGKDSQVSWDGDTALLLVRAIEIISGRHARIAENDNLSEYSRLEQLTSSICDKLSARVLVQNGNIQDLDNQVDSEMQEITQRVLEGSNGINKLSRQTFLHVVKSFCYVTHCSPETIDSHISKVIFQDVI</sequence>
<reference evidence="7" key="1">
    <citation type="journal article" date="2012" name="Nature">
        <title>A physical, genetic and functional sequence assembly of the barley genome.</title>
        <authorList>
            <consortium name="The International Barley Genome Sequencing Consortium"/>
            <person name="Mayer K.F."/>
            <person name="Waugh R."/>
            <person name="Brown J.W."/>
            <person name="Schulman A."/>
            <person name="Langridge P."/>
            <person name="Platzer M."/>
            <person name="Fincher G.B."/>
            <person name="Muehlbauer G.J."/>
            <person name="Sato K."/>
            <person name="Close T.J."/>
            <person name="Wise R.P."/>
            <person name="Stein N."/>
        </authorList>
    </citation>
    <scope>NUCLEOTIDE SEQUENCE [LARGE SCALE GENOMIC DNA]</scope>
    <source>
        <strain evidence="7">cv. Morex</strain>
    </source>
</reference>
<feature type="domain" description="Terpene synthase N-terminal" evidence="5">
    <location>
        <begin position="167"/>
        <end position="375"/>
    </location>
</feature>
<dbReference type="GO" id="GO:0009686">
    <property type="term" value="P:gibberellin biosynthetic process"/>
    <property type="evidence" value="ECO:0000318"/>
    <property type="project" value="GO_Central"/>
</dbReference>
<dbReference type="SMR" id="A0A8I6XV41"/>
<evidence type="ECO:0000313" key="6">
    <source>
        <dbReference type="EnsemblPlants" id="HORVU.MOREX.r3.5HG0499370.1"/>
    </source>
</evidence>
<dbReference type="SUPFAM" id="SSF48576">
    <property type="entry name" value="Terpenoid synthases"/>
    <property type="match status" value="1"/>
</dbReference>
<dbReference type="FunFam" id="1.50.10.130:FF:000002">
    <property type="entry name" value="Ent-copalyl diphosphate synthase, chloroplastic"/>
    <property type="match status" value="1"/>
</dbReference>
<reference evidence="6" key="3">
    <citation type="submission" date="2022-01" db="UniProtKB">
        <authorList>
            <consortium name="EnsemblPlants"/>
        </authorList>
    </citation>
    <scope>IDENTIFICATION</scope>
    <source>
        <strain evidence="6">subsp. vulgare</strain>
    </source>
</reference>
<evidence type="ECO:0000256" key="3">
    <source>
        <dbReference type="ARBA" id="ARBA00022842"/>
    </source>
</evidence>
<comment type="cofactor">
    <cofactor evidence="1">
        <name>Mg(2+)</name>
        <dbReference type="ChEBI" id="CHEBI:18420"/>
    </cofactor>
</comment>
<dbReference type="AlphaFoldDB" id="A0A8I6XV41"/>
<dbReference type="Gramene" id="HORVU.MOREX.r3.5HG0499370.1">
    <property type="protein sequence ID" value="HORVU.MOREX.r3.5HG0499370.1"/>
    <property type="gene ID" value="HORVU.MOREX.r3.5HG0499370"/>
</dbReference>
<dbReference type="GO" id="GO:0009507">
    <property type="term" value="C:chloroplast"/>
    <property type="evidence" value="ECO:0000318"/>
    <property type="project" value="GO_Central"/>
</dbReference>
<dbReference type="Gene3D" id="1.50.10.160">
    <property type="match status" value="1"/>
</dbReference>
<evidence type="ECO:0000256" key="1">
    <source>
        <dbReference type="ARBA" id="ARBA00001946"/>
    </source>
</evidence>
<organism evidence="6 7">
    <name type="scientific">Hordeum vulgare subsp. vulgare</name>
    <name type="common">Domesticated barley</name>
    <dbReference type="NCBI Taxonomy" id="112509"/>
    <lineage>
        <taxon>Eukaryota</taxon>
        <taxon>Viridiplantae</taxon>
        <taxon>Streptophyta</taxon>
        <taxon>Embryophyta</taxon>
        <taxon>Tracheophyta</taxon>
        <taxon>Spermatophyta</taxon>
        <taxon>Magnoliopsida</taxon>
        <taxon>Liliopsida</taxon>
        <taxon>Poales</taxon>
        <taxon>Poaceae</taxon>
        <taxon>BOP clade</taxon>
        <taxon>Pooideae</taxon>
        <taxon>Triticodae</taxon>
        <taxon>Triticeae</taxon>
        <taxon>Hordeinae</taxon>
        <taxon>Hordeum</taxon>
    </lineage>
</organism>
<evidence type="ECO:0000256" key="4">
    <source>
        <dbReference type="ARBA" id="ARBA00023235"/>
    </source>
</evidence>
<keyword evidence="4" id="KW-0413">Isomerase</keyword>
<proteinExistence type="predicted"/>
<dbReference type="PANTHER" id="PTHR31739">
    <property type="entry name" value="ENT-COPALYL DIPHOSPHATE SYNTHASE, CHLOROPLASTIC"/>
    <property type="match status" value="1"/>
</dbReference>
<dbReference type="InterPro" id="IPR008930">
    <property type="entry name" value="Terpenoid_cyclase/PrenylTrfase"/>
</dbReference>